<dbReference type="InterPro" id="IPR052906">
    <property type="entry name" value="Type_IV_Methyl-Rstrct_Enzyme"/>
</dbReference>
<dbReference type="PANTHER" id="PTHR30015:SF7">
    <property type="entry name" value="TYPE IV METHYL-DIRECTED RESTRICTION ENZYME ECOKMRR"/>
    <property type="match status" value="1"/>
</dbReference>
<dbReference type="EMBL" id="SOJN01000111">
    <property type="protein sequence ID" value="TET44726.1"/>
    <property type="molecule type" value="Genomic_DNA"/>
</dbReference>
<dbReference type="Pfam" id="PF04471">
    <property type="entry name" value="Mrr_cat"/>
    <property type="match status" value="1"/>
</dbReference>
<evidence type="ECO:0000259" key="1">
    <source>
        <dbReference type="Pfam" id="PF04471"/>
    </source>
</evidence>
<dbReference type="AlphaFoldDB" id="A0A523UQD9"/>
<protein>
    <recommendedName>
        <fullName evidence="1">Restriction endonuclease type IV Mrr domain-containing protein</fullName>
    </recommendedName>
</protein>
<sequence>MKGYIVRAGGGQFVGHFLKGDFAGIGWIKAGDLTGLTLDQMREQLKKTFGGSPGQIGAKLGAFRKFVLDIQEGDWILTPDLPRSRYIAGRVRSGVRYQEKPKDGCPYKHRRSIDWTIQIPRDELSDSLKHKLGSLQTIFEITAHLEQILEKEQGLPVDPEKIVVGDKLRKKLLERLRSIEPKRFEAFVGGLLEVLGFTGEVTQYVGDGGVDYQGTLLVSDILEVPVKVQVKRVKGAVGAPTVRMLRGTLAQDEFGIIMTTGHFPASARQEAARAGLKTIGLVAGERLMELVLENFETLDPQYRRILGLKRMVVMQ</sequence>
<evidence type="ECO:0000313" key="5">
    <source>
        <dbReference type="Proteomes" id="UP000315534"/>
    </source>
</evidence>
<dbReference type="Gene3D" id="3.40.1350.10">
    <property type="match status" value="1"/>
</dbReference>
<proteinExistence type="predicted"/>
<organism evidence="2 4">
    <name type="scientific">candidate division TA06 bacterium</name>
    <dbReference type="NCBI Taxonomy" id="2250710"/>
    <lineage>
        <taxon>Bacteria</taxon>
        <taxon>Bacteria division TA06</taxon>
    </lineage>
</organism>
<dbReference type="GO" id="GO:0003677">
    <property type="term" value="F:DNA binding"/>
    <property type="evidence" value="ECO:0007669"/>
    <property type="project" value="InterPro"/>
</dbReference>
<dbReference type="GO" id="GO:0015666">
    <property type="term" value="F:restriction endodeoxyribonuclease activity"/>
    <property type="evidence" value="ECO:0007669"/>
    <property type="project" value="TreeGrafter"/>
</dbReference>
<dbReference type="InterPro" id="IPR011856">
    <property type="entry name" value="tRNA_endonuc-like_dom_sf"/>
</dbReference>
<dbReference type="Proteomes" id="UP000315534">
    <property type="component" value="Unassembled WGS sequence"/>
</dbReference>
<dbReference type="InterPro" id="IPR007560">
    <property type="entry name" value="Restrct_endonuc_IV_Mrr"/>
</dbReference>
<evidence type="ECO:0000313" key="3">
    <source>
        <dbReference type="EMBL" id="TET79940.1"/>
    </source>
</evidence>
<dbReference type="EMBL" id="SOIP01000383">
    <property type="protein sequence ID" value="TET79940.1"/>
    <property type="molecule type" value="Genomic_DNA"/>
</dbReference>
<feature type="domain" description="Restriction endonuclease type IV Mrr" evidence="1">
    <location>
        <begin position="176"/>
        <end position="290"/>
    </location>
</feature>
<comment type="caution">
    <text evidence="2">The sequence shown here is derived from an EMBL/GenBank/DDBJ whole genome shotgun (WGS) entry which is preliminary data.</text>
</comment>
<dbReference type="GO" id="GO:0009307">
    <property type="term" value="P:DNA restriction-modification system"/>
    <property type="evidence" value="ECO:0007669"/>
    <property type="project" value="InterPro"/>
</dbReference>
<name>A0A523UQD9_UNCT6</name>
<dbReference type="Proteomes" id="UP000315525">
    <property type="component" value="Unassembled WGS sequence"/>
</dbReference>
<evidence type="ECO:0000313" key="4">
    <source>
        <dbReference type="Proteomes" id="UP000315525"/>
    </source>
</evidence>
<evidence type="ECO:0000313" key="2">
    <source>
        <dbReference type="EMBL" id="TET44726.1"/>
    </source>
</evidence>
<reference evidence="4 5" key="1">
    <citation type="submission" date="2019-03" db="EMBL/GenBank/DDBJ databases">
        <title>Metabolic potential of uncultured bacteria and archaea associated with petroleum seepage in deep-sea sediments.</title>
        <authorList>
            <person name="Dong X."/>
            <person name="Hubert C."/>
        </authorList>
    </citation>
    <scope>NUCLEOTIDE SEQUENCE [LARGE SCALE GENOMIC DNA]</scope>
    <source>
        <strain evidence="3">E29_bin36</strain>
        <strain evidence="2">E44_bin18</strain>
    </source>
</reference>
<gene>
    <name evidence="3" type="ORF">E3J38_06535</name>
    <name evidence="2" type="ORF">E3J62_09540</name>
</gene>
<dbReference type="PANTHER" id="PTHR30015">
    <property type="entry name" value="MRR RESTRICTION SYSTEM PROTEIN"/>
    <property type="match status" value="1"/>
</dbReference>
<accession>A0A523UQD9</accession>